<gene>
    <name evidence="1" type="ORF">EC912_102692</name>
</gene>
<dbReference type="Gene3D" id="1.10.1070.20">
    <property type="match status" value="1"/>
</dbReference>
<dbReference type="Proteomes" id="UP000295645">
    <property type="component" value="Unassembled WGS sequence"/>
</dbReference>
<sequence>MPPIDMFPVRALPEDIERTNLEQLGSKSKFWFEEQGQRVMFKEARPATGEDWAEVVCAELARLLMLPHAKYQLATCGEARGVITPSFIPPGGRLIPGNELIGRVVSDLETARRETIHVHRVSRVMALLAHPVIQLPNGFEAPFDLPRAADVFVGYLLLDALTGNQDRHDENWGVARIERGVHLLPTFDHASSLGRNERDEVRVRRLASKEANAGMEAYVSKARSRFYEGSIDGRRMTTLEAFEAAARLSPKAAAGWIDMVRKIDNDTFRSVLDRVDGGLISEPGREFAGKMLEINRLRLLECEA</sequence>
<evidence type="ECO:0008006" key="3">
    <source>
        <dbReference type="Google" id="ProtNLM"/>
    </source>
</evidence>
<dbReference type="EMBL" id="SMCS01000002">
    <property type="protein sequence ID" value="TCV96341.1"/>
    <property type="molecule type" value="Genomic_DNA"/>
</dbReference>
<proteinExistence type="predicted"/>
<dbReference type="AlphaFoldDB" id="A0A4R3YUQ6"/>
<evidence type="ECO:0000313" key="2">
    <source>
        <dbReference type="Proteomes" id="UP000295645"/>
    </source>
</evidence>
<keyword evidence="2" id="KW-1185">Reference proteome</keyword>
<dbReference type="RefSeq" id="WP_132142530.1">
    <property type="nucleotide sequence ID" value="NZ_SMCS01000002.1"/>
</dbReference>
<dbReference type="OrthoDB" id="9812605at2"/>
<name>A0A4R3YUQ6_9GAMM</name>
<accession>A0A4R3YUQ6</accession>
<comment type="caution">
    <text evidence="1">The sequence shown here is derived from an EMBL/GenBank/DDBJ whole genome shotgun (WGS) entry which is preliminary data.</text>
</comment>
<protein>
    <recommendedName>
        <fullName evidence="3">HipA-like C-terminal domain-containing protein</fullName>
    </recommendedName>
</protein>
<reference evidence="1 2" key="1">
    <citation type="submission" date="2019-03" db="EMBL/GenBank/DDBJ databases">
        <title>Above-ground endophytic microbial communities from plants in different locations in the United States.</title>
        <authorList>
            <person name="Frank C."/>
        </authorList>
    </citation>
    <scope>NUCLEOTIDE SEQUENCE [LARGE SCALE GENOMIC DNA]</scope>
    <source>
        <strain evidence="1 2">LP_13_YM</strain>
    </source>
</reference>
<organism evidence="1 2">
    <name type="scientific">Luteibacter rhizovicinus</name>
    <dbReference type="NCBI Taxonomy" id="242606"/>
    <lineage>
        <taxon>Bacteria</taxon>
        <taxon>Pseudomonadati</taxon>
        <taxon>Pseudomonadota</taxon>
        <taxon>Gammaproteobacteria</taxon>
        <taxon>Lysobacterales</taxon>
        <taxon>Rhodanobacteraceae</taxon>
        <taxon>Luteibacter</taxon>
    </lineage>
</organism>
<evidence type="ECO:0000313" key="1">
    <source>
        <dbReference type="EMBL" id="TCV96341.1"/>
    </source>
</evidence>